<organism evidence="13 14">
    <name type="scientific">Linnemannia exigua</name>
    <dbReference type="NCBI Taxonomy" id="604196"/>
    <lineage>
        <taxon>Eukaryota</taxon>
        <taxon>Fungi</taxon>
        <taxon>Fungi incertae sedis</taxon>
        <taxon>Mucoromycota</taxon>
        <taxon>Mortierellomycotina</taxon>
        <taxon>Mortierellomycetes</taxon>
        <taxon>Mortierellales</taxon>
        <taxon>Mortierellaceae</taxon>
        <taxon>Linnemannia</taxon>
    </lineage>
</organism>
<feature type="compositionally biased region" description="Polar residues" evidence="11">
    <location>
        <begin position="79"/>
        <end position="99"/>
    </location>
</feature>
<gene>
    <name evidence="13" type="primary">CDC25</name>
    <name evidence="13" type="ORF">BGZ95_009186</name>
</gene>
<dbReference type="GO" id="GO:0110032">
    <property type="term" value="P:positive regulation of G2/MI transition of meiotic cell cycle"/>
    <property type="evidence" value="ECO:0007669"/>
    <property type="project" value="TreeGrafter"/>
</dbReference>
<evidence type="ECO:0000256" key="3">
    <source>
        <dbReference type="ARBA" id="ARBA00022618"/>
    </source>
</evidence>
<evidence type="ECO:0000256" key="4">
    <source>
        <dbReference type="ARBA" id="ARBA00022776"/>
    </source>
</evidence>
<dbReference type="CDD" id="cd01530">
    <property type="entry name" value="Cdc25"/>
    <property type="match status" value="1"/>
</dbReference>
<feature type="compositionally biased region" description="Low complexity" evidence="11">
    <location>
        <begin position="302"/>
        <end position="316"/>
    </location>
</feature>
<feature type="compositionally biased region" description="Basic and acidic residues" evidence="11">
    <location>
        <begin position="33"/>
        <end position="45"/>
    </location>
</feature>
<dbReference type="PROSITE" id="PS50206">
    <property type="entry name" value="RHODANESE_3"/>
    <property type="match status" value="1"/>
</dbReference>
<protein>
    <recommendedName>
        <fullName evidence="9 10">M-phase inducer phosphatase</fullName>
        <ecNumber evidence="2 10">3.1.3.48</ecNumber>
    </recommendedName>
</protein>
<evidence type="ECO:0000256" key="2">
    <source>
        <dbReference type="ARBA" id="ARBA00013064"/>
    </source>
</evidence>
<comment type="similarity">
    <text evidence="1 10">Belongs to the MPI phosphatase family.</text>
</comment>
<dbReference type="Proteomes" id="UP001194580">
    <property type="component" value="Unassembled WGS sequence"/>
</dbReference>
<reference evidence="13" key="1">
    <citation type="journal article" date="2020" name="Fungal Divers.">
        <title>Resolving the Mortierellaceae phylogeny through synthesis of multi-gene phylogenetics and phylogenomics.</title>
        <authorList>
            <person name="Vandepol N."/>
            <person name="Liber J."/>
            <person name="Desiro A."/>
            <person name="Na H."/>
            <person name="Kennedy M."/>
            <person name="Barry K."/>
            <person name="Grigoriev I.V."/>
            <person name="Miller A.N."/>
            <person name="O'Donnell K."/>
            <person name="Stajich J.E."/>
            <person name="Bonito G."/>
        </authorList>
    </citation>
    <scope>NUCLEOTIDE SEQUENCE</scope>
    <source>
        <strain evidence="13">NRRL 28262</strain>
    </source>
</reference>
<evidence type="ECO:0000256" key="11">
    <source>
        <dbReference type="SAM" id="MobiDB-lite"/>
    </source>
</evidence>
<sequence>MSIDPKQSSKKAAKTSLQAEPQEPPPRHTALQDAKRPQEVPFEPRKKAKLLLQTGSGKSVNHFSQSARVLQSRPAATLISQPSSRSILTKSSVSKQSVFKINPEAMTMAGKPRSKSSSSSSASSKPSALPVPSTGASLPTELTSKSTTTATAVAGPNNLSEETPWMQTRTTNKVNKTRNDIEPQDQELSDENEDEEADDRIVDGLQVKSSMGTALESCTAAMTALSPPSAKKTAKALISSSLRMLYQPSFFIETSKSTSLSLPNADFESTPFGLSDDDIHDQASDERSLGQNNASRPHPTHKSQSSSSISTTNTTTKRPTMWRRHQTMISSRSEFMKTLETNNVATKKSLVVVSDTYIPDPLREECQILPSTHFNTKPDDTTQRISPKTVVDVLEGKYKDQYDVLHIIDCRFPYEFEGGHIKSAVNINTTDELDKLLLQPATTDKRVLLIFHCEFSSKRAPRLARHLRNQDRAWNVSHYPALFYPEVYVMEGGYSSFFEENKSYCWPEAYVKM</sequence>
<keyword evidence="3 10" id="KW-0132">Cell division</keyword>
<dbReference type="SUPFAM" id="SSF52821">
    <property type="entry name" value="Rhodanese/Cell cycle control phosphatase"/>
    <property type="match status" value="1"/>
</dbReference>
<feature type="compositionally biased region" description="Polar residues" evidence="11">
    <location>
        <begin position="157"/>
        <end position="167"/>
    </location>
</feature>
<keyword evidence="5 10" id="KW-0378">Hydrolase</keyword>
<proteinExistence type="inferred from homology"/>
<keyword evidence="7 10" id="KW-0131">Cell cycle</keyword>
<dbReference type="GO" id="GO:0004725">
    <property type="term" value="F:protein tyrosine phosphatase activity"/>
    <property type="evidence" value="ECO:0007669"/>
    <property type="project" value="UniProtKB-UniRule"/>
</dbReference>
<comment type="caution">
    <text evidence="13">The sequence shown here is derived from an EMBL/GenBank/DDBJ whole genome shotgun (WGS) entry which is preliminary data.</text>
</comment>
<feature type="region of interest" description="Disordered" evidence="11">
    <location>
        <begin position="79"/>
        <end position="199"/>
    </location>
</feature>
<name>A0AAD4H6V2_9FUNG</name>
<feature type="compositionally biased region" description="Low complexity" evidence="11">
    <location>
        <begin position="109"/>
        <end position="133"/>
    </location>
</feature>
<keyword evidence="4 10" id="KW-0498">Mitosis</keyword>
<dbReference type="Gene3D" id="3.40.250.10">
    <property type="entry name" value="Rhodanese-like domain"/>
    <property type="match status" value="1"/>
</dbReference>
<feature type="compositionally biased region" description="Acidic residues" evidence="11">
    <location>
        <begin position="182"/>
        <end position="198"/>
    </location>
</feature>
<feature type="compositionally biased region" description="Low complexity" evidence="11">
    <location>
        <begin position="143"/>
        <end position="152"/>
    </location>
</feature>
<dbReference type="AlphaFoldDB" id="A0AAD4H6V2"/>
<dbReference type="InterPro" id="IPR036873">
    <property type="entry name" value="Rhodanese-like_dom_sf"/>
</dbReference>
<dbReference type="Pfam" id="PF00581">
    <property type="entry name" value="Rhodanese"/>
    <property type="match status" value="1"/>
</dbReference>
<dbReference type="EC" id="3.1.3.48" evidence="2 10"/>
<dbReference type="PRINTS" id="PR00716">
    <property type="entry name" value="MPIPHPHTASE"/>
</dbReference>
<evidence type="ECO:0000256" key="8">
    <source>
        <dbReference type="ARBA" id="ARBA00051722"/>
    </source>
</evidence>
<feature type="domain" description="Rhodanese" evidence="12">
    <location>
        <begin position="401"/>
        <end position="506"/>
    </location>
</feature>
<dbReference type="GO" id="GO:0000086">
    <property type="term" value="P:G2/M transition of mitotic cell cycle"/>
    <property type="evidence" value="ECO:0007669"/>
    <property type="project" value="TreeGrafter"/>
</dbReference>
<dbReference type="InterPro" id="IPR001763">
    <property type="entry name" value="Rhodanese-like_dom"/>
</dbReference>
<evidence type="ECO:0000259" key="12">
    <source>
        <dbReference type="PROSITE" id="PS50206"/>
    </source>
</evidence>
<evidence type="ECO:0000256" key="1">
    <source>
        <dbReference type="ARBA" id="ARBA00011065"/>
    </source>
</evidence>
<evidence type="ECO:0000256" key="9">
    <source>
        <dbReference type="ARBA" id="ARBA00067190"/>
    </source>
</evidence>
<dbReference type="GO" id="GO:0051301">
    <property type="term" value="P:cell division"/>
    <property type="evidence" value="ECO:0007669"/>
    <property type="project" value="UniProtKB-UniRule"/>
</dbReference>
<dbReference type="PANTHER" id="PTHR10828:SF17">
    <property type="entry name" value="PROTEIN-TYROSINE-PHOSPHATASE"/>
    <property type="match status" value="1"/>
</dbReference>
<evidence type="ECO:0000256" key="10">
    <source>
        <dbReference type="RuleBase" id="RU368028"/>
    </source>
</evidence>
<dbReference type="FunFam" id="3.40.250.10:FF:000021">
    <property type="entry name" value="M-phase inducer phosphatase cdc-25.2"/>
    <property type="match status" value="1"/>
</dbReference>
<keyword evidence="14" id="KW-1185">Reference proteome</keyword>
<dbReference type="GO" id="GO:0010971">
    <property type="term" value="P:positive regulation of G2/M transition of mitotic cell cycle"/>
    <property type="evidence" value="ECO:0007669"/>
    <property type="project" value="TreeGrafter"/>
</dbReference>
<feature type="region of interest" description="Disordered" evidence="11">
    <location>
        <begin position="271"/>
        <end position="321"/>
    </location>
</feature>
<feature type="compositionally biased region" description="Polar residues" evidence="11">
    <location>
        <begin position="53"/>
        <end position="67"/>
    </location>
</feature>
<dbReference type="GO" id="GO:0005737">
    <property type="term" value="C:cytoplasm"/>
    <property type="evidence" value="ECO:0007669"/>
    <property type="project" value="TreeGrafter"/>
</dbReference>
<dbReference type="SMART" id="SM00450">
    <property type="entry name" value="RHOD"/>
    <property type="match status" value="1"/>
</dbReference>
<dbReference type="InterPro" id="IPR000751">
    <property type="entry name" value="MPI_Phosphatase"/>
</dbReference>
<keyword evidence="6 10" id="KW-0904">Protein phosphatase</keyword>
<comment type="catalytic activity">
    <reaction evidence="8 10">
        <text>O-phospho-L-tyrosyl-[protein] + H2O = L-tyrosyl-[protein] + phosphate</text>
        <dbReference type="Rhea" id="RHEA:10684"/>
        <dbReference type="Rhea" id="RHEA-COMP:10136"/>
        <dbReference type="Rhea" id="RHEA-COMP:20101"/>
        <dbReference type="ChEBI" id="CHEBI:15377"/>
        <dbReference type="ChEBI" id="CHEBI:43474"/>
        <dbReference type="ChEBI" id="CHEBI:46858"/>
        <dbReference type="ChEBI" id="CHEBI:61978"/>
        <dbReference type="EC" id="3.1.3.48"/>
    </reaction>
</comment>
<evidence type="ECO:0000313" key="14">
    <source>
        <dbReference type="Proteomes" id="UP001194580"/>
    </source>
</evidence>
<dbReference type="EMBL" id="JAAAIL010000524">
    <property type="protein sequence ID" value="KAG0275103.1"/>
    <property type="molecule type" value="Genomic_DNA"/>
</dbReference>
<feature type="region of interest" description="Disordered" evidence="11">
    <location>
        <begin position="1"/>
        <end position="67"/>
    </location>
</feature>
<evidence type="ECO:0000256" key="5">
    <source>
        <dbReference type="ARBA" id="ARBA00022801"/>
    </source>
</evidence>
<evidence type="ECO:0000313" key="13">
    <source>
        <dbReference type="EMBL" id="KAG0275103.1"/>
    </source>
</evidence>
<dbReference type="PANTHER" id="PTHR10828">
    <property type="entry name" value="M-PHASE INDUCER PHOSPHATASE DUAL SPECIFICITY PHOSPHATASE CDC25"/>
    <property type="match status" value="1"/>
</dbReference>
<comment type="function">
    <text evidence="10">Tyrosine protein phosphatase which functions as a dosage-dependent inducer of mitotic progression.</text>
</comment>
<dbReference type="GO" id="GO:0005634">
    <property type="term" value="C:nucleus"/>
    <property type="evidence" value="ECO:0007669"/>
    <property type="project" value="TreeGrafter"/>
</dbReference>
<evidence type="ECO:0000256" key="6">
    <source>
        <dbReference type="ARBA" id="ARBA00022912"/>
    </source>
</evidence>
<accession>A0AAD4H6V2</accession>
<evidence type="ECO:0000256" key="7">
    <source>
        <dbReference type="ARBA" id="ARBA00023306"/>
    </source>
</evidence>